<organism evidence="3 4">
    <name type="scientific">Paraconexibacter antarcticus</name>
    <dbReference type="NCBI Taxonomy" id="2949664"/>
    <lineage>
        <taxon>Bacteria</taxon>
        <taxon>Bacillati</taxon>
        <taxon>Actinomycetota</taxon>
        <taxon>Thermoleophilia</taxon>
        <taxon>Solirubrobacterales</taxon>
        <taxon>Paraconexibacteraceae</taxon>
        <taxon>Paraconexibacter</taxon>
    </lineage>
</organism>
<keyword evidence="4" id="KW-1185">Reference proteome</keyword>
<dbReference type="SUPFAM" id="SSF52833">
    <property type="entry name" value="Thioredoxin-like"/>
    <property type="match status" value="1"/>
</dbReference>
<dbReference type="InterPro" id="IPR013766">
    <property type="entry name" value="Thioredoxin_domain"/>
</dbReference>
<keyword evidence="1" id="KW-0812">Transmembrane</keyword>
<dbReference type="InterPro" id="IPR050553">
    <property type="entry name" value="Thioredoxin_ResA/DsbE_sf"/>
</dbReference>
<dbReference type="Pfam" id="PF00578">
    <property type="entry name" value="AhpC-TSA"/>
    <property type="match status" value="1"/>
</dbReference>
<sequence length="284" mass="30908">MTQAHLKRAFVAVYATVNTALLLDALRRRRADGALGSAGALAAHSAPLLFMVSLYTRRQGRTSERLPWLRGAVATATVLSLVGAGGRRRRLSGTAGAAVLGTELYVRWYSRLGRAESVDLAAGGRLPDDLVFVDLAGDAVTAGDLRGRPVALFFYRGNWCPLCMAQVREMADRWRELETLGVDVVLISPQSDEQTRELARRFDVRFRYLTDPDMSGAQRLGLVHERGVPLGIPGYDPDTVFPTVLVLDAEGTIVFSDQTDNYRVRPEPETILAALRGATGSVPA</sequence>
<dbReference type="RefSeq" id="WP_254571039.1">
    <property type="nucleotide sequence ID" value="NZ_CP098502.1"/>
</dbReference>
<evidence type="ECO:0000259" key="2">
    <source>
        <dbReference type="PROSITE" id="PS51352"/>
    </source>
</evidence>
<dbReference type="PROSITE" id="PS51352">
    <property type="entry name" value="THIOREDOXIN_2"/>
    <property type="match status" value="1"/>
</dbReference>
<dbReference type="PANTHER" id="PTHR42852">
    <property type="entry name" value="THIOL:DISULFIDE INTERCHANGE PROTEIN DSBE"/>
    <property type="match status" value="1"/>
</dbReference>
<feature type="domain" description="Thioredoxin" evidence="2">
    <location>
        <begin position="120"/>
        <end position="280"/>
    </location>
</feature>
<dbReference type="EMBL" id="CP098502">
    <property type="protein sequence ID" value="UTI64333.1"/>
    <property type="molecule type" value="Genomic_DNA"/>
</dbReference>
<gene>
    <name evidence="3" type="ORF">NBH00_23715</name>
</gene>
<keyword evidence="1" id="KW-1133">Transmembrane helix</keyword>
<evidence type="ECO:0000313" key="4">
    <source>
        <dbReference type="Proteomes" id="UP001056035"/>
    </source>
</evidence>
<evidence type="ECO:0000256" key="1">
    <source>
        <dbReference type="SAM" id="Phobius"/>
    </source>
</evidence>
<dbReference type="InterPro" id="IPR000866">
    <property type="entry name" value="AhpC/TSA"/>
</dbReference>
<dbReference type="Proteomes" id="UP001056035">
    <property type="component" value="Chromosome"/>
</dbReference>
<dbReference type="Gene3D" id="3.40.30.10">
    <property type="entry name" value="Glutaredoxin"/>
    <property type="match status" value="1"/>
</dbReference>
<dbReference type="InterPro" id="IPR036249">
    <property type="entry name" value="Thioredoxin-like_sf"/>
</dbReference>
<feature type="transmembrane region" description="Helical" evidence="1">
    <location>
        <begin position="68"/>
        <end position="86"/>
    </location>
</feature>
<protein>
    <submittedName>
        <fullName evidence="3">Peroxiredoxin family protein</fullName>
    </submittedName>
</protein>
<reference evidence="3 4" key="1">
    <citation type="submission" date="2022-06" db="EMBL/GenBank/DDBJ databases">
        <title>Paraconexibacter antarcticus.</title>
        <authorList>
            <person name="Kim C.S."/>
        </authorList>
    </citation>
    <scope>NUCLEOTIDE SEQUENCE [LARGE SCALE GENOMIC DNA]</scope>
    <source>
        <strain evidence="3 4">02-257</strain>
    </source>
</reference>
<dbReference type="PANTHER" id="PTHR42852:SF13">
    <property type="entry name" value="PROTEIN DIPZ"/>
    <property type="match status" value="1"/>
</dbReference>
<name>A0ABY5DSV6_9ACTN</name>
<accession>A0ABY5DSV6</accession>
<evidence type="ECO:0000313" key="3">
    <source>
        <dbReference type="EMBL" id="UTI64333.1"/>
    </source>
</evidence>
<proteinExistence type="predicted"/>
<feature type="transmembrane region" description="Helical" evidence="1">
    <location>
        <begin position="38"/>
        <end position="56"/>
    </location>
</feature>
<keyword evidence="1" id="KW-0472">Membrane</keyword>